<evidence type="ECO:0000313" key="2">
    <source>
        <dbReference type="Proteomes" id="UP000612362"/>
    </source>
</evidence>
<dbReference type="Proteomes" id="UP000612362">
    <property type="component" value="Unassembled WGS sequence"/>
</dbReference>
<sequence>MTHIIHLDSLQLEQLAFSYSPLYEVIHSLRLLNLSGQHPLHLPWVLRMRQQVLT</sequence>
<protein>
    <submittedName>
        <fullName evidence="1">Uncharacterized protein</fullName>
    </submittedName>
</protein>
<proteinExistence type="predicted"/>
<comment type="caution">
    <text evidence="1">The sequence shown here is derived from an EMBL/GenBank/DDBJ whole genome shotgun (WGS) entry which is preliminary data.</text>
</comment>
<dbReference type="RefSeq" id="WP_220192793.1">
    <property type="nucleotide sequence ID" value="NZ_BNJF01000001.1"/>
</dbReference>
<dbReference type="EMBL" id="BNJF01000001">
    <property type="protein sequence ID" value="GHO43313.1"/>
    <property type="molecule type" value="Genomic_DNA"/>
</dbReference>
<accession>A0A8J3HYF6</accession>
<evidence type="ECO:0000313" key="1">
    <source>
        <dbReference type="EMBL" id="GHO43313.1"/>
    </source>
</evidence>
<gene>
    <name evidence="1" type="ORF">KSX_14760</name>
</gene>
<dbReference type="AlphaFoldDB" id="A0A8J3HYF6"/>
<keyword evidence="2" id="KW-1185">Reference proteome</keyword>
<name>A0A8J3HYF6_9CHLR</name>
<organism evidence="1 2">
    <name type="scientific">Ktedonospora formicarum</name>
    <dbReference type="NCBI Taxonomy" id="2778364"/>
    <lineage>
        <taxon>Bacteria</taxon>
        <taxon>Bacillati</taxon>
        <taxon>Chloroflexota</taxon>
        <taxon>Ktedonobacteria</taxon>
        <taxon>Ktedonobacterales</taxon>
        <taxon>Ktedonobacteraceae</taxon>
        <taxon>Ktedonospora</taxon>
    </lineage>
</organism>
<reference evidence="1" key="1">
    <citation type="submission" date="2020-10" db="EMBL/GenBank/DDBJ databases">
        <title>Taxonomic study of unclassified bacteria belonging to the class Ktedonobacteria.</title>
        <authorList>
            <person name="Yabe S."/>
            <person name="Wang C.M."/>
            <person name="Zheng Y."/>
            <person name="Sakai Y."/>
            <person name="Cavaletti L."/>
            <person name="Monciardini P."/>
            <person name="Donadio S."/>
        </authorList>
    </citation>
    <scope>NUCLEOTIDE SEQUENCE</scope>
    <source>
        <strain evidence="1">SOSP1-1</strain>
    </source>
</reference>